<protein>
    <submittedName>
        <fullName evidence="4">DUF5050 domain-containing protein</fullName>
    </submittedName>
</protein>
<reference evidence="4 5" key="1">
    <citation type="submission" date="2021-06" db="EMBL/GenBank/DDBJ databases">
        <authorList>
            <person name="Sun Q."/>
            <person name="Li D."/>
        </authorList>
    </citation>
    <scope>NUCLEOTIDE SEQUENCE [LARGE SCALE GENOMIC DNA]</scope>
    <source>
        <strain evidence="4 5">MSJ-11</strain>
    </source>
</reference>
<feature type="chain" id="PRO_5047133638" evidence="1">
    <location>
        <begin position="24"/>
        <end position="972"/>
    </location>
</feature>
<evidence type="ECO:0000259" key="3">
    <source>
        <dbReference type="Pfam" id="PF16472"/>
    </source>
</evidence>
<organism evidence="4 5">
    <name type="scientific">Clostridium mobile</name>
    <dbReference type="NCBI Taxonomy" id="2841512"/>
    <lineage>
        <taxon>Bacteria</taxon>
        <taxon>Bacillati</taxon>
        <taxon>Bacillota</taxon>
        <taxon>Clostridia</taxon>
        <taxon>Eubacteriales</taxon>
        <taxon>Clostridiaceae</taxon>
        <taxon>Clostridium</taxon>
    </lineage>
</organism>
<feature type="domain" description="Prolow-density lipoprotein receptor-related protein 1-like beta-propeller" evidence="3">
    <location>
        <begin position="245"/>
        <end position="519"/>
    </location>
</feature>
<proteinExistence type="predicted"/>
<evidence type="ECO:0000313" key="4">
    <source>
        <dbReference type="EMBL" id="MBU5485714.1"/>
    </source>
</evidence>
<keyword evidence="1" id="KW-0732">Signal</keyword>
<evidence type="ECO:0000256" key="1">
    <source>
        <dbReference type="SAM" id="SignalP"/>
    </source>
</evidence>
<dbReference type="Pfam" id="PF16472">
    <property type="entry name" value="DUF5050"/>
    <property type="match status" value="1"/>
</dbReference>
<evidence type="ECO:0000259" key="2">
    <source>
        <dbReference type="Pfam" id="PF07532"/>
    </source>
</evidence>
<evidence type="ECO:0000313" key="5">
    <source>
        <dbReference type="Proteomes" id="UP000726170"/>
    </source>
</evidence>
<dbReference type="RefSeq" id="WP_216440287.1">
    <property type="nucleotide sequence ID" value="NZ_JAHLQF010000004.1"/>
</dbReference>
<dbReference type="PANTHER" id="PTHR32256:SF17">
    <property type="entry name" value="EGF-LIKE DOMAIN-CONTAINING PROTEIN"/>
    <property type="match status" value="1"/>
</dbReference>
<sequence>MKKTKAFVASIVLATMLSSSVSAALPYGAIVIGNKSYSVEYITNNAKQFNDILNNSSYKDLYYVKDSSGTITSLFNGGDLKPGDSGYVSEDIITHYVSNGKQVPYKKQSNGDYLADSNLTVKLEISSKVTKLGNSGLMLMSITIPDKDKMDLSPSSLKGEHFKVINKNNSDLVKKIGKIPQGQEDDYTINLLTTDPKVRIQILTSDKSPIATTETVELKEGITTVQFFNLENSNPENAYNGKNGNGLGNLNNNGLIAQDGGWKYYSHSADGGGIYRTNDVISEKICEDNAKFINVVGDYIYYVNYSDGQKIYKIKKDGTGRRIVSTDQASYLTVSGEHIYYTYHSGRGVGNIRKVSKNANKSTGINITNDEAEYLIVSGDIIYFVNKNEGNSIYSVHTDGTYRSKISSDRAKFITLSEAKGKIYYITDSGQLKAMNKSGSNSAPISVTNGSTGNNAIITAMNVTDNGNYIYYTDASDGNKIYRAPLTDYFRVTGEKYSNDYANFINIVDDKIYYTKGNNMSIANEPQISPNRDPYGRAIYTYSSTPLAKPKRDLKIISYDKIATPKKDAIGADINNLEEYLPDKVTAVMSDNSVRELLVNWDLNPKNNGKGGAASYTGVIVGYGAKVTLVLSMASEAIPSESVRVVNNAGLAEDKIFVNIEKDGTRTPIQANLQIGDVIKVYRDKNMTQLLGQEVVFPSIDDKLNVTIILRKDKTLPDDATAVYVTRTSQNMIESAPTVCTIKPEDDLIGVPDGIDKSLIKIIKYGIMQDGYTVNSKVKIMPNTTLKPGDGVNVYIKDNNQRYERIGYGIGTPVYDSDIWADIKCEATIDLSAQSLANSSDGRLYITRSTQLAESKDSTGIEIPQGIALPLEGLDVIGDPNDLTVIAEGLNSFNEEYDNYEYKYKIVRGGVGSNRIPEEELPVLGSSVADGWTTIDKENPRITGENLRSGDIVYVVNTYNGKAFKAGYVNYR</sequence>
<feature type="signal peptide" evidence="1">
    <location>
        <begin position="1"/>
        <end position="23"/>
    </location>
</feature>
<gene>
    <name evidence="4" type="ORF">KQI86_15445</name>
</gene>
<accession>A0ABS6EKH2</accession>
<dbReference type="InterPro" id="IPR053369">
    <property type="entry name" value="SrfA-induced_signal"/>
</dbReference>
<dbReference type="EMBL" id="JAHLQF010000004">
    <property type="protein sequence ID" value="MBU5485714.1"/>
    <property type="molecule type" value="Genomic_DNA"/>
</dbReference>
<dbReference type="Pfam" id="PF07532">
    <property type="entry name" value="Big_4"/>
    <property type="match status" value="1"/>
</dbReference>
<dbReference type="InterPro" id="IPR032485">
    <property type="entry name" value="LRP1-like_beta_prop"/>
</dbReference>
<dbReference type="Proteomes" id="UP000726170">
    <property type="component" value="Unassembled WGS sequence"/>
</dbReference>
<dbReference type="InterPro" id="IPR011081">
    <property type="entry name" value="Big_4"/>
</dbReference>
<comment type="caution">
    <text evidence="4">The sequence shown here is derived from an EMBL/GenBank/DDBJ whole genome shotgun (WGS) entry which is preliminary data.</text>
</comment>
<feature type="domain" description="Bacterial Ig-like" evidence="2">
    <location>
        <begin position="580"/>
        <end position="623"/>
    </location>
</feature>
<dbReference type="PANTHER" id="PTHR32256">
    <property type="match status" value="1"/>
</dbReference>
<keyword evidence="5" id="KW-1185">Reference proteome</keyword>
<name>A0ABS6EKH2_9CLOT</name>